<feature type="compositionally biased region" description="Basic and acidic residues" evidence="1">
    <location>
        <begin position="27"/>
        <end position="42"/>
    </location>
</feature>
<dbReference type="OrthoDB" id="3363533at2759"/>
<proteinExistence type="predicted"/>
<dbReference type="AlphaFoldDB" id="A0A0H2R765"/>
<sequence length="316" mass="34554">MRRAHSLRNHSTLHSRSTTLASTDDLGMLREREEEKESVEDGLRRAVLEKDREVDALLAKIASLEDELSQRPPLEDFKRLQAEKKEVDWLFASSNRENEKCMAKEARNARYITILERKLSEIVGADWQSTLNLSSTTTTALGDLSAANASQTSLFFSPQAESTVLGARAGTPDSMASPEHGYAFGGRERERSPMMTSSATITAATQLHGLGHRRQTSSPSPSFASPNPNVNSPIANSPLTHLHHNASTTSLIPASTSAAQAQATNATLAHITSLRTLILSLDSKMMEREEKLEMQICKATEESEKLDGMRAGVVVV</sequence>
<evidence type="ECO:0000313" key="2">
    <source>
        <dbReference type="EMBL" id="KLO07202.1"/>
    </source>
</evidence>
<dbReference type="EMBL" id="KQ086154">
    <property type="protein sequence ID" value="KLO07202.1"/>
    <property type="molecule type" value="Genomic_DNA"/>
</dbReference>
<feature type="compositionally biased region" description="Low complexity" evidence="1">
    <location>
        <begin position="217"/>
        <end position="233"/>
    </location>
</feature>
<reference evidence="2 3" key="1">
    <citation type="submission" date="2015-04" db="EMBL/GenBank/DDBJ databases">
        <title>Complete genome sequence of Schizopora paradoxa KUC8140, a cosmopolitan wood degrader in East Asia.</title>
        <authorList>
            <consortium name="DOE Joint Genome Institute"/>
            <person name="Min B."/>
            <person name="Park H."/>
            <person name="Jang Y."/>
            <person name="Kim J.-J."/>
            <person name="Kim K.H."/>
            <person name="Pangilinan J."/>
            <person name="Lipzen A."/>
            <person name="Riley R."/>
            <person name="Grigoriev I.V."/>
            <person name="Spatafora J.W."/>
            <person name="Choi I.-G."/>
        </authorList>
    </citation>
    <scope>NUCLEOTIDE SEQUENCE [LARGE SCALE GENOMIC DNA]</scope>
    <source>
        <strain evidence="2 3">KUC8140</strain>
    </source>
</reference>
<dbReference type="Proteomes" id="UP000053477">
    <property type="component" value="Unassembled WGS sequence"/>
</dbReference>
<accession>A0A0H2R765</accession>
<organism evidence="2 3">
    <name type="scientific">Schizopora paradoxa</name>
    <dbReference type="NCBI Taxonomy" id="27342"/>
    <lineage>
        <taxon>Eukaryota</taxon>
        <taxon>Fungi</taxon>
        <taxon>Dikarya</taxon>
        <taxon>Basidiomycota</taxon>
        <taxon>Agaricomycotina</taxon>
        <taxon>Agaricomycetes</taxon>
        <taxon>Hymenochaetales</taxon>
        <taxon>Schizoporaceae</taxon>
        <taxon>Schizopora</taxon>
    </lineage>
</organism>
<dbReference type="InParanoid" id="A0A0H2R765"/>
<gene>
    <name evidence="2" type="ORF">SCHPADRAFT_945482</name>
</gene>
<feature type="compositionally biased region" description="Basic residues" evidence="1">
    <location>
        <begin position="1"/>
        <end position="13"/>
    </location>
</feature>
<evidence type="ECO:0000313" key="3">
    <source>
        <dbReference type="Proteomes" id="UP000053477"/>
    </source>
</evidence>
<feature type="region of interest" description="Disordered" evidence="1">
    <location>
        <begin position="209"/>
        <end position="240"/>
    </location>
</feature>
<protein>
    <submittedName>
        <fullName evidence="2">Uncharacterized protein</fullName>
    </submittedName>
</protein>
<evidence type="ECO:0000256" key="1">
    <source>
        <dbReference type="SAM" id="MobiDB-lite"/>
    </source>
</evidence>
<name>A0A0H2R765_9AGAM</name>
<feature type="region of interest" description="Disordered" evidence="1">
    <location>
        <begin position="1"/>
        <end position="42"/>
    </location>
</feature>
<keyword evidence="3" id="KW-1185">Reference proteome</keyword>